<sequence>MTKDVIDLKSEPRCFKALWIFINGTDKFLILKFSINKEISYFPGILPNAYLQITYDVSIEYVLEILHETQSIVRAAPTTSGAAGNWDGNWLWPSWIKGWYGSALLGGSVTALIGNKKERMDNKLVDRWTQGYSR</sequence>
<reference evidence="2" key="1">
    <citation type="submission" date="2017-02" db="UniProtKB">
        <authorList>
            <consortium name="WormBaseParasite"/>
        </authorList>
    </citation>
    <scope>IDENTIFICATION</scope>
</reference>
<organism evidence="1 2">
    <name type="scientific">Syphacia muris</name>
    <dbReference type="NCBI Taxonomy" id="451379"/>
    <lineage>
        <taxon>Eukaryota</taxon>
        <taxon>Metazoa</taxon>
        <taxon>Ecdysozoa</taxon>
        <taxon>Nematoda</taxon>
        <taxon>Chromadorea</taxon>
        <taxon>Rhabditida</taxon>
        <taxon>Spirurina</taxon>
        <taxon>Oxyuridomorpha</taxon>
        <taxon>Oxyuroidea</taxon>
        <taxon>Oxyuridae</taxon>
        <taxon>Syphacia</taxon>
    </lineage>
</organism>
<keyword evidence="1" id="KW-1185">Reference proteome</keyword>
<evidence type="ECO:0000313" key="1">
    <source>
        <dbReference type="Proteomes" id="UP000046393"/>
    </source>
</evidence>
<proteinExistence type="predicted"/>
<name>A0A0N5AJE2_9BILA</name>
<dbReference type="WBParaSite" id="SMUV_0000457901-mRNA-1">
    <property type="protein sequence ID" value="SMUV_0000457901-mRNA-1"/>
    <property type="gene ID" value="SMUV_0000457901"/>
</dbReference>
<dbReference type="Proteomes" id="UP000046393">
    <property type="component" value="Unplaced"/>
</dbReference>
<accession>A0A0N5AJE2</accession>
<evidence type="ECO:0000313" key="2">
    <source>
        <dbReference type="WBParaSite" id="SMUV_0000457901-mRNA-1"/>
    </source>
</evidence>
<dbReference type="AlphaFoldDB" id="A0A0N5AJE2"/>
<protein>
    <submittedName>
        <fullName evidence="2">Uncharacterized protein</fullName>
    </submittedName>
</protein>